<evidence type="ECO:0000313" key="3">
    <source>
        <dbReference type="Proteomes" id="UP000516373"/>
    </source>
</evidence>
<name>A0A7G1NHL2_9ACTN</name>
<dbReference type="KEGG" id="stui:GCM10017668_45160"/>
<dbReference type="EMBL" id="AP023439">
    <property type="protein sequence ID" value="BCL22673.1"/>
    <property type="molecule type" value="Genomic_DNA"/>
</dbReference>
<reference evidence="2 3" key="1">
    <citation type="journal article" date="2014" name="Int. J. Syst. Evol. Microbiol.">
        <title>Complete genome sequence of Corynebacterium casei LMG S-19264T (=DSM 44701T), isolated from a smear-ripened cheese.</title>
        <authorList>
            <consortium name="US DOE Joint Genome Institute (JGI-PGF)"/>
            <person name="Walter F."/>
            <person name="Albersmeier A."/>
            <person name="Kalinowski J."/>
            <person name="Ruckert C."/>
        </authorList>
    </citation>
    <scope>NUCLEOTIDE SEQUENCE [LARGE SCALE GENOMIC DNA]</scope>
    <source>
        <strain evidence="2 3">JCM 4255</strain>
    </source>
</reference>
<dbReference type="Pfam" id="PF07508">
    <property type="entry name" value="Recombinase"/>
    <property type="match status" value="1"/>
</dbReference>
<proteinExistence type="predicted"/>
<dbReference type="Gene3D" id="3.40.50.1390">
    <property type="entry name" value="Resolvase, N-terminal catalytic domain"/>
    <property type="match status" value="1"/>
</dbReference>
<organism evidence="2 3">
    <name type="scientific">Streptomyces tuirus</name>
    <dbReference type="NCBI Taxonomy" id="68278"/>
    <lineage>
        <taxon>Bacteria</taxon>
        <taxon>Bacillati</taxon>
        <taxon>Actinomycetota</taxon>
        <taxon>Actinomycetes</taxon>
        <taxon>Kitasatosporales</taxon>
        <taxon>Streptomycetaceae</taxon>
        <taxon>Streptomyces</taxon>
    </lineage>
</organism>
<dbReference type="PROSITE" id="PS51737">
    <property type="entry name" value="RECOMBINASE_DNA_BIND"/>
    <property type="match status" value="1"/>
</dbReference>
<dbReference type="InterPro" id="IPR038109">
    <property type="entry name" value="DNA_bind_recomb_sf"/>
</dbReference>
<sequence length="552" mass="61884">MREDHATLVGLGLSPEELEALGLDKPATAEPSGLMDAYLRRSNKKEDLATLRGHVRDVVRWAQTNSLQIRHVWFEQLSASKSYVRRREFEKATQAIMDGKSKTLGVWKTDRFDRRGMGAVGRMLDEFDRRQSRLVSVSEGLDSSQGGRMVFAILSERAREEAKDIAKRVKIGHDSHKAEGRRGTGRPPFGLYSAPGSGKVEPHPDEYGTARRLADLLLDRRTTKDTAHQLNEEGYRTRSGATWSPTAVSKLAQSPLFAGMVPVRRRKTDEHGNHLDSWEGYGEPLRDERGEVVFCGKGVVTPGEWFKIKALIAERTDDRWAKGKPEAKYLGTGSYRCGRLRDKEGTGELEPCGGSMSHRGGRYRCEVRQTRGKAICEGVVTLADRIDHAVGQAWIHHITALEPGDPVVIEIARRWLAFADPETQAKKDEAQKALEAAQRRVKKLEDDFYVYGKMDEERFEELSEGQRAVIESTTETLDALDAEVDLSPLTQVATLRGAWEAADMADRRMLLKCALGKKGVLVKPAARQGDHTPILERLEFDWLSKKDTTIKK</sequence>
<dbReference type="GO" id="GO:0000150">
    <property type="term" value="F:DNA strand exchange activity"/>
    <property type="evidence" value="ECO:0007669"/>
    <property type="project" value="InterPro"/>
</dbReference>
<dbReference type="CDD" id="cd00338">
    <property type="entry name" value="Ser_Recombinase"/>
    <property type="match status" value="1"/>
</dbReference>
<dbReference type="InterPro" id="IPR011109">
    <property type="entry name" value="DNA_bind_recombinase_dom"/>
</dbReference>
<dbReference type="RefSeq" id="WP_190902305.1">
    <property type="nucleotide sequence ID" value="NZ_AP023439.1"/>
</dbReference>
<dbReference type="GO" id="GO:0003677">
    <property type="term" value="F:DNA binding"/>
    <property type="evidence" value="ECO:0007669"/>
    <property type="project" value="InterPro"/>
</dbReference>
<dbReference type="SMART" id="SM00857">
    <property type="entry name" value="Resolvase"/>
    <property type="match status" value="1"/>
</dbReference>
<dbReference type="AlphaFoldDB" id="A0A7G1NHL2"/>
<dbReference type="InterPro" id="IPR050639">
    <property type="entry name" value="SSR_resolvase"/>
</dbReference>
<dbReference type="PANTHER" id="PTHR30461:SF23">
    <property type="entry name" value="DNA RECOMBINASE-RELATED"/>
    <property type="match status" value="1"/>
</dbReference>
<accession>A0A7G1NHL2</accession>
<dbReference type="Pfam" id="PF00239">
    <property type="entry name" value="Resolvase"/>
    <property type="match status" value="1"/>
</dbReference>
<dbReference type="Gene3D" id="3.90.1750.20">
    <property type="entry name" value="Putative Large Serine Recombinase, Chain B, Domain 2"/>
    <property type="match status" value="1"/>
</dbReference>
<gene>
    <name evidence="2" type="ORF">GCM10017668_45160</name>
</gene>
<dbReference type="Proteomes" id="UP000516373">
    <property type="component" value="Chromosome"/>
</dbReference>
<evidence type="ECO:0000259" key="1">
    <source>
        <dbReference type="PROSITE" id="PS51737"/>
    </source>
</evidence>
<feature type="domain" description="Recombinase" evidence="1">
    <location>
        <begin position="188"/>
        <end position="318"/>
    </location>
</feature>
<dbReference type="InterPro" id="IPR036162">
    <property type="entry name" value="Resolvase-like_N_sf"/>
</dbReference>
<dbReference type="PANTHER" id="PTHR30461">
    <property type="entry name" value="DNA-INVERTASE FROM LAMBDOID PROPHAGE"/>
    <property type="match status" value="1"/>
</dbReference>
<dbReference type="SUPFAM" id="SSF53041">
    <property type="entry name" value="Resolvase-like"/>
    <property type="match status" value="1"/>
</dbReference>
<dbReference type="InterPro" id="IPR006119">
    <property type="entry name" value="Resolv_N"/>
</dbReference>
<evidence type="ECO:0000313" key="2">
    <source>
        <dbReference type="EMBL" id="BCL22673.1"/>
    </source>
</evidence>
<protein>
    <recommendedName>
        <fullName evidence="1">Recombinase domain-containing protein</fullName>
    </recommendedName>
</protein>